<evidence type="ECO:0000313" key="8">
    <source>
        <dbReference type="EMBL" id="OGG43987.1"/>
    </source>
</evidence>
<feature type="transmembrane region" description="Helical" evidence="6">
    <location>
        <begin position="240"/>
        <end position="260"/>
    </location>
</feature>
<evidence type="ECO:0000259" key="7">
    <source>
        <dbReference type="PROSITE" id="PS50850"/>
    </source>
</evidence>
<dbReference type="PANTHER" id="PTHR43124:SF3">
    <property type="entry name" value="CHLORAMPHENICOL EFFLUX PUMP RV0191"/>
    <property type="match status" value="1"/>
</dbReference>
<dbReference type="PROSITE" id="PS00216">
    <property type="entry name" value="SUGAR_TRANSPORT_1"/>
    <property type="match status" value="1"/>
</dbReference>
<feature type="transmembrane region" description="Helical" evidence="6">
    <location>
        <begin position="42"/>
        <end position="61"/>
    </location>
</feature>
<dbReference type="InterPro" id="IPR020846">
    <property type="entry name" value="MFS_dom"/>
</dbReference>
<evidence type="ECO:0000256" key="5">
    <source>
        <dbReference type="ARBA" id="ARBA00023136"/>
    </source>
</evidence>
<keyword evidence="4 6" id="KW-1133">Transmembrane helix</keyword>
<evidence type="ECO:0000256" key="6">
    <source>
        <dbReference type="SAM" id="Phobius"/>
    </source>
</evidence>
<dbReference type="GO" id="GO:0005886">
    <property type="term" value="C:plasma membrane"/>
    <property type="evidence" value="ECO:0007669"/>
    <property type="project" value="UniProtKB-SubCell"/>
</dbReference>
<keyword evidence="3 6" id="KW-0812">Transmembrane</keyword>
<dbReference type="InterPro" id="IPR050189">
    <property type="entry name" value="MFS_Efflux_Transporters"/>
</dbReference>
<dbReference type="SUPFAM" id="SSF103473">
    <property type="entry name" value="MFS general substrate transporter"/>
    <property type="match status" value="1"/>
</dbReference>
<dbReference type="AlphaFoldDB" id="A0A1F6C557"/>
<feature type="transmembrane region" description="Helical" evidence="6">
    <location>
        <begin position="359"/>
        <end position="381"/>
    </location>
</feature>
<feature type="transmembrane region" description="Helical" evidence="6">
    <location>
        <begin position="73"/>
        <end position="93"/>
    </location>
</feature>
<feature type="transmembrane region" description="Helical" evidence="6">
    <location>
        <begin position="207"/>
        <end position="228"/>
    </location>
</feature>
<feature type="domain" description="Major facilitator superfamily (MFS) profile" evidence="7">
    <location>
        <begin position="8"/>
        <end position="385"/>
    </location>
</feature>
<dbReference type="InterPro" id="IPR036259">
    <property type="entry name" value="MFS_trans_sf"/>
</dbReference>
<organism evidence="8 9">
    <name type="scientific">Handelsmanbacteria sp. (strain RIFCSPLOWO2_12_FULL_64_10)</name>
    <dbReference type="NCBI Taxonomy" id="1817868"/>
    <lineage>
        <taxon>Bacteria</taxon>
        <taxon>Candidatus Handelsmaniibacteriota</taxon>
    </lineage>
</organism>
<evidence type="ECO:0000256" key="1">
    <source>
        <dbReference type="ARBA" id="ARBA00004651"/>
    </source>
</evidence>
<evidence type="ECO:0000256" key="3">
    <source>
        <dbReference type="ARBA" id="ARBA00022692"/>
    </source>
</evidence>
<keyword evidence="5 6" id="KW-0472">Membrane</keyword>
<evidence type="ECO:0000313" key="9">
    <source>
        <dbReference type="Proteomes" id="UP000178606"/>
    </source>
</evidence>
<feature type="transmembrane region" description="Helical" evidence="6">
    <location>
        <begin position="12"/>
        <end position="30"/>
    </location>
</feature>
<name>A0A1F6C557_HANXR</name>
<feature type="transmembrane region" description="Helical" evidence="6">
    <location>
        <begin position="99"/>
        <end position="119"/>
    </location>
</feature>
<protein>
    <recommendedName>
        <fullName evidence="7">Major facilitator superfamily (MFS) profile domain-containing protein</fullName>
    </recommendedName>
</protein>
<dbReference type="InterPro" id="IPR005829">
    <property type="entry name" value="Sugar_transporter_CS"/>
</dbReference>
<dbReference type="PANTHER" id="PTHR43124">
    <property type="entry name" value="PURINE EFFLUX PUMP PBUE"/>
    <property type="match status" value="1"/>
</dbReference>
<dbReference type="Gene3D" id="1.20.1250.20">
    <property type="entry name" value="MFS general substrate transporter like domains"/>
    <property type="match status" value="2"/>
</dbReference>
<comment type="subcellular location">
    <subcellularLocation>
        <location evidence="1">Cell membrane</location>
        <topology evidence="1">Multi-pass membrane protein</topology>
    </subcellularLocation>
</comment>
<proteinExistence type="predicted"/>
<accession>A0A1F6C557</accession>
<evidence type="ECO:0000256" key="2">
    <source>
        <dbReference type="ARBA" id="ARBA00022475"/>
    </source>
</evidence>
<dbReference type="InterPro" id="IPR011701">
    <property type="entry name" value="MFS"/>
</dbReference>
<dbReference type="PROSITE" id="PS50850">
    <property type="entry name" value="MFS"/>
    <property type="match status" value="1"/>
</dbReference>
<sequence>MTRDNLGRMYGVGLMAFILFLSTMVGVPVLPQLSKELGADAAGVPIVVSAALATVVLAQFFTGALADRFSKRAVVLAGALLGSASSLLCVVATHWTHLVVFRVIGGLADAIAMPALLALTATLGRDRPGRFFGILRGSQGLSYVIGPALGSAFSFVSLRAPFWVDGLLSLVASVAAIALLKDAEEARAEGGPNVFGGIRSTFSDRRVYLYLLMGISGIFSFGIFYSFVPAKSQLIGLKAWQIGAILSGGALIFSLVSYTVGALSERWGRRMFVVASQAVVVLSGVGLIFSDGFASLCVSYGLFCLGETTTYLLSLVYAAEGFDQRHLGTSMGAFDSVMDLSLFIGPLMAVSVYKSTGQMAPVFLLAVAPAALALFATALWLPRHDRPPRLHRRRTP</sequence>
<feature type="transmembrane region" description="Helical" evidence="6">
    <location>
        <begin position="162"/>
        <end position="180"/>
    </location>
</feature>
<reference evidence="8 9" key="1">
    <citation type="journal article" date="2016" name="Nat. Commun.">
        <title>Thousands of microbial genomes shed light on interconnected biogeochemical processes in an aquifer system.</title>
        <authorList>
            <person name="Anantharaman K."/>
            <person name="Brown C.T."/>
            <person name="Hug L.A."/>
            <person name="Sharon I."/>
            <person name="Castelle C.J."/>
            <person name="Probst A.J."/>
            <person name="Thomas B.C."/>
            <person name="Singh A."/>
            <person name="Wilkins M.J."/>
            <person name="Karaoz U."/>
            <person name="Brodie E.L."/>
            <person name="Williams K.H."/>
            <person name="Hubbard S.S."/>
            <person name="Banfield J.F."/>
        </authorList>
    </citation>
    <scope>NUCLEOTIDE SEQUENCE [LARGE SCALE GENOMIC DNA]</scope>
    <source>
        <strain evidence="9">RIFCSPLOWO2_12_FULL_64_10</strain>
    </source>
</reference>
<dbReference type="Proteomes" id="UP000178606">
    <property type="component" value="Unassembled WGS sequence"/>
</dbReference>
<feature type="transmembrane region" description="Helical" evidence="6">
    <location>
        <begin position="272"/>
        <end position="294"/>
    </location>
</feature>
<feature type="transmembrane region" description="Helical" evidence="6">
    <location>
        <begin position="140"/>
        <end position="156"/>
    </location>
</feature>
<dbReference type="CDD" id="cd17325">
    <property type="entry name" value="MFS_MdtG_SLC18_like"/>
    <property type="match status" value="1"/>
</dbReference>
<comment type="caution">
    <text evidence="8">The sequence shown here is derived from an EMBL/GenBank/DDBJ whole genome shotgun (WGS) entry which is preliminary data.</text>
</comment>
<gene>
    <name evidence="8" type="ORF">A3F84_15385</name>
</gene>
<dbReference type="GO" id="GO:0022857">
    <property type="term" value="F:transmembrane transporter activity"/>
    <property type="evidence" value="ECO:0007669"/>
    <property type="project" value="InterPro"/>
</dbReference>
<evidence type="ECO:0000256" key="4">
    <source>
        <dbReference type="ARBA" id="ARBA00022989"/>
    </source>
</evidence>
<feature type="transmembrane region" description="Helical" evidence="6">
    <location>
        <begin position="331"/>
        <end position="353"/>
    </location>
</feature>
<dbReference type="Pfam" id="PF07690">
    <property type="entry name" value="MFS_1"/>
    <property type="match status" value="1"/>
</dbReference>
<keyword evidence="2" id="KW-1003">Cell membrane</keyword>
<dbReference type="EMBL" id="MFKF01000420">
    <property type="protein sequence ID" value="OGG43987.1"/>
    <property type="molecule type" value="Genomic_DNA"/>
</dbReference>